<evidence type="ECO:0000313" key="7">
    <source>
        <dbReference type="EMBL" id="PLT46785.1"/>
    </source>
</evidence>
<dbReference type="GO" id="GO:0005764">
    <property type="term" value="C:lysosome"/>
    <property type="evidence" value="ECO:0007669"/>
    <property type="project" value="TreeGrafter"/>
</dbReference>
<organism evidence="7 8">
    <name type="scientific">Paenibacillus pasadenensis</name>
    <dbReference type="NCBI Taxonomy" id="217090"/>
    <lineage>
        <taxon>Bacteria</taxon>
        <taxon>Bacillati</taxon>
        <taxon>Bacillota</taxon>
        <taxon>Bacilli</taxon>
        <taxon>Bacillales</taxon>
        <taxon>Paenibacillaceae</taxon>
        <taxon>Paenibacillus</taxon>
    </lineage>
</organism>
<reference evidence="7 8" key="1">
    <citation type="submission" date="2017-05" db="EMBL/GenBank/DDBJ databases">
        <title>Functional genome analysis of Paenibacillus pasadenensis strain R16: insights on endophytic life style and antifungal activity.</title>
        <authorList>
            <person name="Passera A."/>
            <person name="Marcolungo L."/>
            <person name="Casati P."/>
            <person name="Brasca M."/>
            <person name="Quaglino F."/>
            <person name="Delledonne M."/>
        </authorList>
    </citation>
    <scope>NUCLEOTIDE SEQUENCE [LARGE SCALE GENOMIC DNA]</scope>
    <source>
        <strain evidence="7 8">R16</strain>
    </source>
</reference>
<dbReference type="GO" id="GO:0006004">
    <property type="term" value="P:fucose metabolic process"/>
    <property type="evidence" value="ECO:0007669"/>
    <property type="project" value="TreeGrafter"/>
</dbReference>
<dbReference type="AlphaFoldDB" id="A0A2N5N8Y2"/>
<evidence type="ECO:0000259" key="6">
    <source>
        <dbReference type="PROSITE" id="PS50022"/>
    </source>
</evidence>
<dbReference type="PROSITE" id="PS50022">
    <property type="entry name" value="FA58C_3"/>
    <property type="match status" value="1"/>
</dbReference>
<dbReference type="InterPro" id="IPR057739">
    <property type="entry name" value="Glyco_hydro_29_N"/>
</dbReference>
<name>A0A2N5N8Y2_9BACL</name>
<dbReference type="SUPFAM" id="SSF49785">
    <property type="entry name" value="Galactose-binding domain-like"/>
    <property type="match status" value="1"/>
</dbReference>
<dbReference type="EC" id="3.2.1.51" evidence="2"/>
<comment type="caution">
    <text evidence="7">The sequence shown here is derived from an EMBL/GenBank/DDBJ whole genome shotgun (WGS) entry which is preliminary data.</text>
</comment>
<dbReference type="Gene3D" id="2.60.120.260">
    <property type="entry name" value="Galactose-binding domain-like"/>
    <property type="match status" value="1"/>
</dbReference>
<dbReference type="PANTHER" id="PTHR10030:SF37">
    <property type="entry name" value="ALPHA-L-FUCOSIDASE-RELATED"/>
    <property type="match status" value="1"/>
</dbReference>
<dbReference type="PANTHER" id="PTHR10030">
    <property type="entry name" value="ALPHA-L-FUCOSIDASE"/>
    <property type="match status" value="1"/>
</dbReference>
<evidence type="ECO:0000256" key="1">
    <source>
        <dbReference type="ARBA" id="ARBA00007951"/>
    </source>
</evidence>
<sequence>MTKELIRYAAQIRPSERQLAVQELEFYAFIHFTVNTYTGKEWGMGDEDPSIFNPVEFDADQWVAACTSAGMKGLILTCKHHDGFCLWPSRYTEHSVKNSPWKNGTGDMVKEVSEACRRAGIKFGVYLSPWDRHEPTYGDSPRYNEHMLNQLTELLSNYGDIFCVWFDGACGEGPNGKRQQYDWDAYYARIRELQPNAAISVCGPDIRWCGNEAGHCRTSEWSVVPASLRDNEKIQEKSQQADDREFARRYQSDENDLGSRAVIQHERELVWYPAEVNTSIRPGWFYHDFEDDQVKSLDELLQVYYGSVGGNATFLLNLPPDRRGLIHENDVARLQELGDKLRETFRTNLAIGASAAATESSAGFDAGRLLDGNRDTFWAPEEGTEQAVVELDLQREQTFSHVVLQEYRYTQRIERFELEYKDGEHWKPLFEGTVVGHKRICRFHPVASRHIRLKITESRWQPQLAAFEIYSSIPSA</sequence>
<dbReference type="Pfam" id="PF00754">
    <property type="entry name" value="F5_F8_type_C"/>
    <property type="match status" value="1"/>
</dbReference>
<dbReference type="Proteomes" id="UP000234789">
    <property type="component" value="Unassembled WGS sequence"/>
</dbReference>
<evidence type="ECO:0000256" key="2">
    <source>
        <dbReference type="ARBA" id="ARBA00012662"/>
    </source>
</evidence>
<dbReference type="SUPFAM" id="SSF51445">
    <property type="entry name" value="(Trans)glycosidases"/>
    <property type="match status" value="1"/>
</dbReference>
<dbReference type="EMBL" id="NFEZ01000003">
    <property type="protein sequence ID" value="PLT46785.1"/>
    <property type="molecule type" value="Genomic_DNA"/>
</dbReference>
<dbReference type="InterPro" id="IPR000421">
    <property type="entry name" value="FA58C"/>
</dbReference>
<gene>
    <name evidence="7" type="ORF">B8V81_1009</name>
</gene>
<keyword evidence="3" id="KW-0732">Signal</keyword>
<feature type="domain" description="F5/8 type C" evidence="6">
    <location>
        <begin position="332"/>
        <end position="472"/>
    </location>
</feature>
<keyword evidence="4 7" id="KW-0378">Hydrolase</keyword>
<dbReference type="GO" id="GO:0016139">
    <property type="term" value="P:glycoside catabolic process"/>
    <property type="evidence" value="ECO:0007669"/>
    <property type="project" value="TreeGrafter"/>
</dbReference>
<evidence type="ECO:0000256" key="5">
    <source>
        <dbReference type="ARBA" id="ARBA00023295"/>
    </source>
</evidence>
<comment type="similarity">
    <text evidence="1">Belongs to the glycosyl hydrolase 29 family.</text>
</comment>
<evidence type="ECO:0000256" key="3">
    <source>
        <dbReference type="ARBA" id="ARBA00022729"/>
    </source>
</evidence>
<dbReference type="InterPro" id="IPR017853">
    <property type="entry name" value="GH"/>
</dbReference>
<dbReference type="FunFam" id="3.20.20.80:FF:000052">
    <property type="entry name" value="Putative alpha-L-fucosidase 1"/>
    <property type="match status" value="1"/>
</dbReference>
<dbReference type="InterPro" id="IPR000933">
    <property type="entry name" value="Glyco_hydro_29"/>
</dbReference>
<dbReference type="SMART" id="SM00812">
    <property type="entry name" value="Alpha_L_fucos"/>
    <property type="match status" value="1"/>
</dbReference>
<protein>
    <recommendedName>
        <fullName evidence="2">alpha-L-fucosidase</fullName>
        <ecNumber evidence="2">3.2.1.51</ecNumber>
    </recommendedName>
</protein>
<keyword evidence="8" id="KW-1185">Reference proteome</keyword>
<dbReference type="Gene3D" id="3.20.20.80">
    <property type="entry name" value="Glycosidases"/>
    <property type="match status" value="1"/>
</dbReference>
<proteinExistence type="inferred from homology"/>
<evidence type="ECO:0000256" key="4">
    <source>
        <dbReference type="ARBA" id="ARBA00022801"/>
    </source>
</evidence>
<dbReference type="RefSeq" id="WP_101807891.1">
    <property type="nucleotide sequence ID" value="NZ_NFEZ01000003.1"/>
</dbReference>
<dbReference type="InterPro" id="IPR008979">
    <property type="entry name" value="Galactose-bd-like_sf"/>
</dbReference>
<dbReference type="Pfam" id="PF01120">
    <property type="entry name" value="Alpha_L_fucos"/>
    <property type="match status" value="1"/>
</dbReference>
<evidence type="ECO:0000313" key="8">
    <source>
        <dbReference type="Proteomes" id="UP000234789"/>
    </source>
</evidence>
<keyword evidence="5 7" id="KW-0326">Glycosidase</keyword>
<accession>A0A2N5N8Y2</accession>
<dbReference type="GO" id="GO:0004560">
    <property type="term" value="F:alpha-L-fucosidase activity"/>
    <property type="evidence" value="ECO:0007669"/>
    <property type="project" value="UniProtKB-EC"/>
</dbReference>